<evidence type="ECO:0000256" key="1">
    <source>
        <dbReference type="ARBA" id="ARBA00038454"/>
    </source>
</evidence>
<dbReference type="RefSeq" id="WP_161028414.1">
    <property type="nucleotide sequence ID" value="NZ_WWCJ01000030.1"/>
</dbReference>
<dbReference type="InterPro" id="IPR003018">
    <property type="entry name" value="GAF"/>
</dbReference>
<evidence type="ECO:0000313" key="3">
    <source>
        <dbReference type="EMBL" id="MYN05471.1"/>
    </source>
</evidence>
<sequence>MSFSLTETTYSTDTPEAKRAMYADLRSQLSGLVHGESDWIANTANASSLVFNTMPGLNWAGFYFMQGPDELVLGPFQGKPACIRIKKGRGVCGSTVEKRATIVVEDVHAFPGHIACDAASRSELVVPIFDKDGAVIGVFDLDSPRPGRFDAVDAEGIESLVRILEQSRP</sequence>
<gene>
    <name evidence="3" type="ORF">GTP41_25580</name>
</gene>
<dbReference type="GO" id="GO:0005829">
    <property type="term" value="C:cytosol"/>
    <property type="evidence" value="ECO:0007669"/>
    <property type="project" value="TreeGrafter"/>
</dbReference>
<proteinExistence type="inferred from homology"/>
<reference evidence="3 4" key="1">
    <citation type="submission" date="2019-12" db="EMBL/GenBank/DDBJ databases">
        <title>Novel species isolated from a subtropical stream in China.</title>
        <authorList>
            <person name="Lu H."/>
        </authorList>
    </citation>
    <scope>NUCLEOTIDE SEQUENCE [LARGE SCALE GENOMIC DNA]</scope>
    <source>
        <strain evidence="3 4">DS3</strain>
    </source>
</reference>
<accession>A0A6N9HP02</accession>
<dbReference type="InterPro" id="IPR029016">
    <property type="entry name" value="GAF-like_dom_sf"/>
</dbReference>
<evidence type="ECO:0000259" key="2">
    <source>
        <dbReference type="Pfam" id="PF13185"/>
    </source>
</evidence>
<dbReference type="InterPro" id="IPR051330">
    <property type="entry name" value="Phosphatase_reg/MetRdx"/>
</dbReference>
<dbReference type="AlphaFoldDB" id="A0A6N9HP02"/>
<protein>
    <submittedName>
        <fullName evidence="3">GAF domain-containing protein</fullName>
    </submittedName>
</protein>
<comment type="similarity">
    <text evidence="1">Belongs to the free Met sulfoxide reductase family.</text>
</comment>
<evidence type="ECO:0000313" key="4">
    <source>
        <dbReference type="Proteomes" id="UP000448575"/>
    </source>
</evidence>
<dbReference type="Gene3D" id="3.30.450.40">
    <property type="match status" value="1"/>
</dbReference>
<keyword evidence="4" id="KW-1185">Reference proteome</keyword>
<dbReference type="Proteomes" id="UP000448575">
    <property type="component" value="Unassembled WGS sequence"/>
</dbReference>
<dbReference type="SUPFAM" id="SSF55781">
    <property type="entry name" value="GAF domain-like"/>
    <property type="match status" value="1"/>
</dbReference>
<dbReference type="EMBL" id="WWCJ01000030">
    <property type="protein sequence ID" value="MYN05471.1"/>
    <property type="molecule type" value="Genomic_DNA"/>
</dbReference>
<feature type="domain" description="GAF" evidence="2">
    <location>
        <begin position="69"/>
        <end position="162"/>
    </location>
</feature>
<dbReference type="InterPro" id="IPR000614">
    <property type="entry name" value="FRMsr_CS"/>
</dbReference>
<dbReference type="FunFam" id="3.30.450.40:FF:000008">
    <property type="entry name" value="GAF domain-containing proteins"/>
    <property type="match status" value="1"/>
</dbReference>
<organism evidence="3 4">
    <name type="scientific">Pseudoduganella guangdongensis</name>
    <dbReference type="NCBI Taxonomy" id="2692179"/>
    <lineage>
        <taxon>Bacteria</taxon>
        <taxon>Pseudomonadati</taxon>
        <taxon>Pseudomonadota</taxon>
        <taxon>Betaproteobacteria</taxon>
        <taxon>Burkholderiales</taxon>
        <taxon>Oxalobacteraceae</taxon>
        <taxon>Telluria group</taxon>
        <taxon>Pseudoduganella</taxon>
    </lineage>
</organism>
<dbReference type="PANTHER" id="PTHR21021">
    <property type="entry name" value="GAF/PUTATIVE CYTOSKELETAL PROTEIN"/>
    <property type="match status" value="1"/>
</dbReference>
<name>A0A6N9HP02_9BURK</name>
<dbReference type="Pfam" id="PF13185">
    <property type="entry name" value="GAF_2"/>
    <property type="match status" value="1"/>
</dbReference>
<dbReference type="PANTHER" id="PTHR21021:SF15">
    <property type="entry name" value="FREE METHIONINE-R-SULFOXIDE REDUCTASE"/>
    <property type="match status" value="1"/>
</dbReference>
<dbReference type="PROSITE" id="PS01320">
    <property type="entry name" value="UPF0067"/>
    <property type="match status" value="1"/>
</dbReference>
<comment type="caution">
    <text evidence="3">The sequence shown here is derived from an EMBL/GenBank/DDBJ whole genome shotgun (WGS) entry which is preliminary data.</text>
</comment>
<dbReference type="GO" id="GO:0033745">
    <property type="term" value="F:L-methionine-(R)-S-oxide reductase activity"/>
    <property type="evidence" value="ECO:0007669"/>
    <property type="project" value="TreeGrafter"/>
</dbReference>